<dbReference type="PANTHER" id="PTHR30193:SF37">
    <property type="entry name" value="INNER MEMBRANE ABC TRANSPORTER PERMEASE PROTEIN YCJO"/>
    <property type="match status" value="1"/>
</dbReference>
<dbReference type="RefSeq" id="WP_247628530.1">
    <property type="nucleotide sequence ID" value="NZ_JAHWXN010000001.1"/>
</dbReference>
<evidence type="ECO:0000256" key="4">
    <source>
        <dbReference type="ARBA" id="ARBA00022692"/>
    </source>
</evidence>
<keyword evidence="6 7" id="KW-0472">Membrane</keyword>
<feature type="transmembrane region" description="Helical" evidence="7">
    <location>
        <begin position="227"/>
        <end position="247"/>
    </location>
</feature>
<dbReference type="InterPro" id="IPR035906">
    <property type="entry name" value="MetI-like_sf"/>
</dbReference>
<organism evidence="10 11">
    <name type="scientific">Microbacterium croceum</name>
    <dbReference type="NCBI Taxonomy" id="2851645"/>
    <lineage>
        <taxon>Bacteria</taxon>
        <taxon>Bacillati</taxon>
        <taxon>Actinomycetota</taxon>
        <taxon>Actinomycetes</taxon>
        <taxon>Micrococcales</taxon>
        <taxon>Microbacteriaceae</taxon>
        <taxon>Microbacterium</taxon>
    </lineage>
</organism>
<feature type="transmembrane region" description="Helical" evidence="7">
    <location>
        <begin position="172"/>
        <end position="197"/>
    </location>
</feature>
<evidence type="ECO:0000256" key="2">
    <source>
        <dbReference type="ARBA" id="ARBA00022448"/>
    </source>
</evidence>
<dbReference type="PROSITE" id="PS50928">
    <property type="entry name" value="ABC_TM1"/>
    <property type="match status" value="1"/>
</dbReference>
<sequence length="345" mass="38499">MPSHRSILPQRNGDSALREKLTRWDVKSAPYLYIAPFFLIFVATGLFPIGYTAVISLMEWDMVRGTGEFVGFDQYWRVLSAPDFWIALRNTVSIFLLSTIPQLVAAIIIAAALDRNIRARTFWRMSVLVPYVMAPVAVALIFSNMFGDKFGLVNSLLTQLGMTSIPWHTDPFASHVAIATMVNFRWTGYNTLILLAAMQAIPREYYEAATVDGAGAIRQFLSITIPGLRGTLIFVVVTSTIGGLQVFDEPRMYDHTGTGGPDNQWLTIALYLYNVGWGEWDFGRAAAMAWILFALILLVGLINLIVTRGLVRDDAAAVAENPGRRVLRPRRTTHDNARPVEEANR</sequence>
<keyword evidence="2 7" id="KW-0813">Transport</keyword>
<keyword evidence="3" id="KW-1003">Cell membrane</keyword>
<comment type="subcellular location">
    <subcellularLocation>
        <location evidence="1 7">Cell membrane</location>
        <topology evidence="1 7">Multi-pass membrane protein</topology>
    </subcellularLocation>
</comment>
<protein>
    <submittedName>
        <fullName evidence="10">Sugar ABC transporter permease</fullName>
    </submittedName>
</protein>
<proteinExistence type="inferred from homology"/>
<keyword evidence="4 7" id="KW-0812">Transmembrane</keyword>
<dbReference type="Gene3D" id="1.10.3720.10">
    <property type="entry name" value="MetI-like"/>
    <property type="match status" value="1"/>
</dbReference>
<reference evidence="10 11" key="1">
    <citation type="submission" date="2021-06" db="EMBL/GenBank/DDBJ databases">
        <title>Genome-based taxonomic framework of Microbacterium strains isolated from marine environment, the description of four new species and reclassification of four preexisting species.</title>
        <authorList>
            <person name="Lee S.D."/>
            <person name="Kim S.-M."/>
            <person name="Byeon Y.-S."/>
            <person name="Yang H.L."/>
            <person name="Kim I.S."/>
        </authorList>
    </citation>
    <scope>NUCLEOTIDE SEQUENCE [LARGE SCALE GENOMIC DNA]</scope>
    <source>
        <strain evidence="10 11">SSW1-49</strain>
    </source>
</reference>
<evidence type="ECO:0000313" key="11">
    <source>
        <dbReference type="Proteomes" id="UP001300096"/>
    </source>
</evidence>
<accession>A0ABT0FAL9</accession>
<dbReference type="SUPFAM" id="SSF161098">
    <property type="entry name" value="MetI-like"/>
    <property type="match status" value="1"/>
</dbReference>
<feature type="domain" description="ABC transmembrane type-1" evidence="9">
    <location>
        <begin position="88"/>
        <end position="303"/>
    </location>
</feature>
<feature type="compositionally biased region" description="Basic and acidic residues" evidence="8">
    <location>
        <begin position="332"/>
        <end position="345"/>
    </location>
</feature>
<evidence type="ECO:0000256" key="7">
    <source>
        <dbReference type="RuleBase" id="RU363032"/>
    </source>
</evidence>
<dbReference type="Pfam" id="PF00528">
    <property type="entry name" value="BPD_transp_1"/>
    <property type="match status" value="1"/>
</dbReference>
<dbReference type="CDD" id="cd06261">
    <property type="entry name" value="TM_PBP2"/>
    <property type="match status" value="1"/>
</dbReference>
<name>A0ABT0FAL9_9MICO</name>
<keyword evidence="11" id="KW-1185">Reference proteome</keyword>
<evidence type="ECO:0000256" key="6">
    <source>
        <dbReference type="ARBA" id="ARBA00023136"/>
    </source>
</evidence>
<gene>
    <name evidence="10" type="ORF">KZC51_02990</name>
</gene>
<evidence type="ECO:0000313" key="10">
    <source>
        <dbReference type="EMBL" id="MCK2035092.1"/>
    </source>
</evidence>
<feature type="transmembrane region" description="Helical" evidence="7">
    <location>
        <begin position="125"/>
        <end position="146"/>
    </location>
</feature>
<dbReference type="InterPro" id="IPR000515">
    <property type="entry name" value="MetI-like"/>
</dbReference>
<dbReference type="InterPro" id="IPR051393">
    <property type="entry name" value="ABC_transporter_permease"/>
</dbReference>
<evidence type="ECO:0000256" key="3">
    <source>
        <dbReference type="ARBA" id="ARBA00022475"/>
    </source>
</evidence>
<evidence type="ECO:0000256" key="8">
    <source>
        <dbReference type="SAM" id="MobiDB-lite"/>
    </source>
</evidence>
<evidence type="ECO:0000259" key="9">
    <source>
        <dbReference type="PROSITE" id="PS50928"/>
    </source>
</evidence>
<evidence type="ECO:0000256" key="5">
    <source>
        <dbReference type="ARBA" id="ARBA00022989"/>
    </source>
</evidence>
<evidence type="ECO:0000256" key="1">
    <source>
        <dbReference type="ARBA" id="ARBA00004651"/>
    </source>
</evidence>
<dbReference type="EMBL" id="JAHWXN010000001">
    <property type="protein sequence ID" value="MCK2035092.1"/>
    <property type="molecule type" value="Genomic_DNA"/>
</dbReference>
<feature type="region of interest" description="Disordered" evidence="8">
    <location>
        <begin position="326"/>
        <end position="345"/>
    </location>
</feature>
<comment type="similarity">
    <text evidence="7">Belongs to the binding-protein-dependent transport system permease family.</text>
</comment>
<keyword evidence="5 7" id="KW-1133">Transmembrane helix</keyword>
<feature type="transmembrane region" description="Helical" evidence="7">
    <location>
        <begin position="92"/>
        <end position="113"/>
    </location>
</feature>
<feature type="transmembrane region" description="Helical" evidence="7">
    <location>
        <begin position="31"/>
        <end position="54"/>
    </location>
</feature>
<dbReference type="Proteomes" id="UP001300096">
    <property type="component" value="Unassembled WGS sequence"/>
</dbReference>
<feature type="transmembrane region" description="Helical" evidence="7">
    <location>
        <begin position="287"/>
        <end position="306"/>
    </location>
</feature>
<comment type="caution">
    <text evidence="10">The sequence shown here is derived from an EMBL/GenBank/DDBJ whole genome shotgun (WGS) entry which is preliminary data.</text>
</comment>
<dbReference type="PANTHER" id="PTHR30193">
    <property type="entry name" value="ABC TRANSPORTER PERMEASE PROTEIN"/>
    <property type="match status" value="1"/>
</dbReference>